<dbReference type="Proteomes" id="UP000267096">
    <property type="component" value="Unassembled WGS sequence"/>
</dbReference>
<dbReference type="InterPro" id="IPR019426">
    <property type="entry name" value="7TM_GPCR_serpentine_rcpt_Srv"/>
</dbReference>
<keyword evidence="1" id="KW-0812">Transmembrane</keyword>
<dbReference type="Gene3D" id="1.20.1070.10">
    <property type="entry name" value="Rhodopsin 7-helix transmembrane proteins"/>
    <property type="match status" value="1"/>
</dbReference>
<organism evidence="4">
    <name type="scientific">Anisakis simplex</name>
    <name type="common">Herring worm</name>
    <dbReference type="NCBI Taxonomy" id="6269"/>
    <lineage>
        <taxon>Eukaryota</taxon>
        <taxon>Metazoa</taxon>
        <taxon>Ecdysozoa</taxon>
        <taxon>Nematoda</taxon>
        <taxon>Chromadorea</taxon>
        <taxon>Rhabditida</taxon>
        <taxon>Spirurina</taxon>
        <taxon>Ascaridomorpha</taxon>
        <taxon>Ascaridoidea</taxon>
        <taxon>Anisakidae</taxon>
        <taxon>Anisakis</taxon>
        <taxon>Anisakis simplex complex</taxon>
    </lineage>
</organism>
<dbReference type="AlphaFoldDB" id="A0A0M3JYL4"/>
<accession>A0A0M3JYL4</accession>
<name>A0A0M3JYL4_ANISI</name>
<evidence type="ECO:0000313" key="3">
    <source>
        <dbReference type="Proteomes" id="UP000267096"/>
    </source>
</evidence>
<keyword evidence="1" id="KW-1133">Transmembrane helix</keyword>
<proteinExistence type="predicted"/>
<dbReference type="EMBL" id="UYRR01031288">
    <property type="protein sequence ID" value="VDK48594.1"/>
    <property type="molecule type" value="Genomic_DNA"/>
</dbReference>
<dbReference type="InterPro" id="IPR051119">
    <property type="entry name" value="Nematode_SR-like"/>
</dbReference>
<dbReference type="WBParaSite" id="ASIM_0001354301-mRNA-1">
    <property type="protein sequence ID" value="ASIM_0001354301-mRNA-1"/>
    <property type="gene ID" value="ASIM_0001354301"/>
</dbReference>
<gene>
    <name evidence="2" type="ORF">ASIM_LOCUS12971</name>
</gene>
<evidence type="ECO:0000313" key="2">
    <source>
        <dbReference type="EMBL" id="VDK48594.1"/>
    </source>
</evidence>
<dbReference type="SUPFAM" id="SSF81321">
    <property type="entry name" value="Family A G protein-coupled receptor-like"/>
    <property type="match status" value="1"/>
</dbReference>
<dbReference type="PANTHER" id="PTHR31627">
    <property type="entry name" value="SERPENTINE RECEPTOR CLASS GAMMA-RELATED"/>
    <property type="match status" value="1"/>
</dbReference>
<keyword evidence="1" id="KW-0472">Membrane</keyword>
<dbReference type="PANTHER" id="PTHR31627:SF14">
    <property type="entry name" value="SERPENTINE RECEPTOR, CLASS T-RELATED"/>
    <property type="match status" value="1"/>
</dbReference>
<dbReference type="OrthoDB" id="5844602at2759"/>
<reference evidence="4" key="1">
    <citation type="submission" date="2017-02" db="UniProtKB">
        <authorList>
            <consortium name="WormBaseParasite"/>
        </authorList>
    </citation>
    <scope>IDENTIFICATION</scope>
</reference>
<feature type="transmembrane region" description="Helical" evidence="1">
    <location>
        <begin position="128"/>
        <end position="152"/>
    </location>
</feature>
<protein>
    <submittedName>
        <fullName evidence="4">G_PROTEIN_RECEP_F1_2 domain-containing protein</fullName>
    </submittedName>
</protein>
<evidence type="ECO:0000313" key="4">
    <source>
        <dbReference type="WBParaSite" id="ASIM_0001354301-mRNA-1"/>
    </source>
</evidence>
<feature type="transmembrane region" description="Helical" evidence="1">
    <location>
        <begin position="70"/>
        <end position="89"/>
    </location>
</feature>
<reference evidence="2 3" key="2">
    <citation type="submission" date="2018-11" db="EMBL/GenBank/DDBJ databases">
        <authorList>
            <consortium name="Pathogen Informatics"/>
        </authorList>
    </citation>
    <scope>NUCLEOTIDE SEQUENCE [LARGE SCALE GENOMIC DNA]</scope>
</reference>
<keyword evidence="3" id="KW-1185">Reference proteome</keyword>
<dbReference type="Pfam" id="PF10323">
    <property type="entry name" value="7TM_GPCR_Srv"/>
    <property type="match status" value="2"/>
</dbReference>
<sequence>MRARKYGYVNFMCSSNNEQSCSFLARFATALHYHVKLILYMGHVALAANRLSAIILPLRYELIWTRSRLRIFWVCQWIFPMAITLPIVCDSDRLIRMIYRPEQNALRLEFDEATFQERSTTWLAELRLMIATFTVYVVVIIDMIAQLLVLIFSANDQLETALMINGWTYPMIDAFCMSQPWTLVIASGLIRRCICELFGCNKSPTLAYPLRSNTKLAPVKHIAFNFKRVAVAELSTVRKFENTKRKSFLDRIR</sequence>
<evidence type="ECO:0000256" key="1">
    <source>
        <dbReference type="SAM" id="Phobius"/>
    </source>
</evidence>